<proteinExistence type="predicted"/>
<keyword evidence="1" id="KW-1133">Transmembrane helix</keyword>
<evidence type="ECO:0000256" key="1">
    <source>
        <dbReference type="SAM" id="Phobius"/>
    </source>
</evidence>
<accession>A0A644YQ93</accession>
<feature type="transmembrane region" description="Helical" evidence="1">
    <location>
        <begin position="21"/>
        <end position="41"/>
    </location>
</feature>
<keyword evidence="1" id="KW-0472">Membrane</keyword>
<reference evidence="2" key="1">
    <citation type="submission" date="2019-08" db="EMBL/GenBank/DDBJ databases">
        <authorList>
            <person name="Kucharzyk K."/>
            <person name="Murdoch R.W."/>
            <person name="Higgins S."/>
            <person name="Loffler F."/>
        </authorList>
    </citation>
    <scope>NUCLEOTIDE SEQUENCE</scope>
</reference>
<name>A0A644YQ93_9ZZZZ</name>
<protein>
    <recommendedName>
        <fullName evidence="3">DUF4230 domain-containing protein</fullName>
    </recommendedName>
</protein>
<comment type="caution">
    <text evidence="2">The sequence shown here is derived from an EMBL/GenBank/DDBJ whole genome shotgun (WGS) entry which is preliminary data.</text>
</comment>
<organism evidence="2">
    <name type="scientific">bioreactor metagenome</name>
    <dbReference type="NCBI Taxonomy" id="1076179"/>
    <lineage>
        <taxon>unclassified sequences</taxon>
        <taxon>metagenomes</taxon>
        <taxon>ecological metagenomes</taxon>
    </lineage>
</organism>
<keyword evidence="1" id="KW-0812">Transmembrane</keyword>
<evidence type="ECO:0008006" key="3">
    <source>
        <dbReference type="Google" id="ProtNLM"/>
    </source>
</evidence>
<evidence type="ECO:0000313" key="2">
    <source>
        <dbReference type="EMBL" id="MPM30765.1"/>
    </source>
</evidence>
<dbReference type="InterPro" id="IPR025324">
    <property type="entry name" value="DUF4230"/>
</dbReference>
<gene>
    <name evidence="2" type="ORF">SDC9_77315</name>
</gene>
<dbReference type="AlphaFoldDB" id="A0A644YQ93"/>
<dbReference type="Pfam" id="PF14014">
    <property type="entry name" value="DUF4230"/>
    <property type="match status" value="1"/>
</dbReference>
<dbReference type="EMBL" id="VSSQ01005883">
    <property type="protein sequence ID" value="MPM30765.1"/>
    <property type="molecule type" value="Genomic_DNA"/>
</dbReference>
<sequence>MKVIIKIVKSFLDKKISIRNLLIMASAIILLSIGFNGGKIFSKASVESKPELVNTRALESALVESGELTTAKLNLTCLSEYKDSGVILLNRADFMLVYDVTVRAGIDMKKVVIPADKIDYINKVIYISIPKAEIQSVYVNPATIRYLEQKLALINLNEKEDANKAQELAEDDATQKALDSGIIELADNQSEILIKGILLNVVPDGYTIEITKVIE</sequence>